<dbReference type="EMBL" id="BDIP01004944">
    <property type="protein sequence ID" value="GIQ89344.1"/>
    <property type="molecule type" value="Genomic_DNA"/>
</dbReference>
<dbReference type="CDD" id="cd07061">
    <property type="entry name" value="HP_HAP_like"/>
    <property type="match status" value="1"/>
</dbReference>
<organism evidence="5 6">
    <name type="scientific">Kipferlia bialata</name>
    <dbReference type="NCBI Taxonomy" id="797122"/>
    <lineage>
        <taxon>Eukaryota</taxon>
        <taxon>Metamonada</taxon>
        <taxon>Carpediemonas-like organisms</taxon>
        <taxon>Kipferlia</taxon>
    </lineage>
</organism>
<evidence type="ECO:0000256" key="4">
    <source>
        <dbReference type="SAM" id="Phobius"/>
    </source>
</evidence>
<feature type="transmembrane region" description="Helical" evidence="4">
    <location>
        <begin position="358"/>
        <end position="380"/>
    </location>
</feature>
<feature type="region of interest" description="Disordered" evidence="3">
    <location>
        <begin position="86"/>
        <end position="107"/>
    </location>
</feature>
<dbReference type="InterPro" id="IPR000560">
    <property type="entry name" value="His_Pase_clade-2"/>
</dbReference>
<name>A0A9K3D8K1_9EUKA</name>
<keyword evidence="4" id="KW-1133">Transmembrane helix</keyword>
<keyword evidence="2" id="KW-0378">Hydrolase</keyword>
<feature type="region of interest" description="Disordered" evidence="3">
    <location>
        <begin position="1"/>
        <end position="22"/>
    </location>
</feature>
<dbReference type="PANTHER" id="PTHR11567">
    <property type="entry name" value="ACID PHOSPHATASE-RELATED"/>
    <property type="match status" value="1"/>
</dbReference>
<keyword evidence="4" id="KW-0472">Membrane</keyword>
<dbReference type="InterPro" id="IPR029033">
    <property type="entry name" value="His_PPase_superfam"/>
</dbReference>
<dbReference type="InterPro" id="IPR033379">
    <property type="entry name" value="Acid_Pase_AS"/>
</dbReference>
<keyword evidence="4" id="KW-0812">Transmembrane</keyword>
<reference evidence="5 6" key="1">
    <citation type="journal article" date="2018" name="PLoS ONE">
        <title>The draft genome of Kipferlia bialata reveals reductive genome evolution in fornicate parasites.</title>
        <authorList>
            <person name="Tanifuji G."/>
            <person name="Takabayashi S."/>
            <person name="Kume K."/>
            <person name="Takagi M."/>
            <person name="Nakayama T."/>
            <person name="Kamikawa R."/>
            <person name="Inagaki Y."/>
            <person name="Hashimoto T."/>
        </authorList>
    </citation>
    <scope>NUCLEOTIDE SEQUENCE [LARGE SCALE GENOMIC DNA]</scope>
    <source>
        <strain evidence="5">NY0173</strain>
    </source>
</reference>
<keyword evidence="6" id="KW-1185">Reference proteome</keyword>
<evidence type="ECO:0000313" key="6">
    <source>
        <dbReference type="Proteomes" id="UP000265618"/>
    </source>
</evidence>
<feature type="non-terminal residue" evidence="5">
    <location>
        <position position="1"/>
    </location>
</feature>
<dbReference type="AlphaFoldDB" id="A0A9K3D8K1"/>
<comment type="similarity">
    <text evidence="1">Belongs to the histidine acid phosphatase family.</text>
</comment>
<dbReference type="Gene3D" id="3.40.50.1240">
    <property type="entry name" value="Phosphoglycerate mutase-like"/>
    <property type="match status" value="1"/>
</dbReference>
<dbReference type="PROSITE" id="PS00778">
    <property type="entry name" value="HIS_ACID_PHOSPHAT_2"/>
    <property type="match status" value="1"/>
</dbReference>
<proteinExistence type="inferred from homology"/>
<gene>
    <name evidence="5" type="ORF">KIPB_011783</name>
</gene>
<evidence type="ECO:0000313" key="5">
    <source>
        <dbReference type="EMBL" id="GIQ89344.1"/>
    </source>
</evidence>
<evidence type="ECO:0000256" key="1">
    <source>
        <dbReference type="ARBA" id="ARBA00005375"/>
    </source>
</evidence>
<dbReference type="SUPFAM" id="SSF53254">
    <property type="entry name" value="Phosphoglycerate mutase-like"/>
    <property type="match status" value="1"/>
</dbReference>
<dbReference type="InterPro" id="IPR050645">
    <property type="entry name" value="Histidine_acid_phosphatase"/>
</dbReference>
<sequence>HGDRTPRTPLSSDVDPAPWPTGVRSQGVLTPIGMEQHLELGGKYRQWLVEDTDMLQPDYDFTQVSVRSTGTYRTVDSALSFMQGLYPSGPLPPTDDAEGAETETGMTGVMQPLPVHSVYKLTDPLLRPYDCCPLASSYMESLADTPAVKQSDIDNAALFDRMGSVLGLPGLSTMSINEAADPLMCDYLHYAGTEYALPPGVTEEDYQGMVAVYTMMVGLKYPQSSAPYETDIDASLVASLLGGNVLQYYIDAIETQLSMDGDDAVQPAFQLLSAHDSTLVGVLGSLDQYTAIQPPYASHLDLALSGDVVRMSLNGVAFSPFGLSCTDCPVDRWLEEAQKVIVSDWDSSCALPTDSYEWVVYTLSSLVLVLAGVAMGLAYASLRRKSKSKSVYRPLDSPS</sequence>
<dbReference type="OrthoDB" id="299201at2759"/>
<evidence type="ECO:0000256" key="3">
    <source>
        <dbReference type="SAM" id="MobiDB-lite"/>
    </source>
</evidence>
<dbReference type="PANTHER" id="PTHR11567:SF110">
    <property type="entry name" value="2-PHOSPHOXYLOSE PHOSPHATASE 1"/>
    <property type="match status" value="1"/>
</dbReference>
<dbReference type="Pfam" id="PF00328">
    <property type="entry name" value="His_Phos_2"/>
    <property type="match status" value="1"/>
</dbReference>
<comment type="caution">
    <text evidence="5">The sequence shown here is derived from an EMBL/GenBank/DDBJ whole genome shotgun (WGS) entry which is preliminary data.</text>
</comment>
<protein>
    <submittedName>
        <fullName evidence="5">Histidine phosphatase superfamily protein, clade-2</fullName>
    </submittedName>
</protein>
<dbReference type="GO" id="GO:0016791">
    <property type="term" value="F:phosphatase activity"/>
    <property type="evidence" value="ECO:0007669"/>
    <property type="project" value="TreeGrafter"/>
</dbReference>
<evidence type="ECO:0000256" key="2">
    <source>
        <dbReference type="ARBA" id="ARBA00022801"/>
    </source>
</evidence>
<accession>A0A9K3D8K1</accession>
<dbReference type="Proteomes" id="UP000265618">
    <property type="component" value="Unassembled WGS sequence"/>
</dbReference>